<accession>A0AAV5UA00</accession>
<dbReference type="PANTHER" id="PTHR48134:SF2">
    <property type="entry name" value="OS04G0609100 PROTEIN"/>
    <property type="match status" value="1"/>
</dbReference>
<feature type="region of interest" description="Disordered" evidence="1">
    <location>
        <begin position="133"/>
        <end position="205"/>
    </location>
</feature>
<feature type="region of interest" description="Disordered" evidence="1">
    <location>
        <begin position="83"/>
        <end position="109"/>
    </location>
</feature>
<reference evidence="3" key="1">
    <citation type="submission" date="2023-10" db="EMBL/GenBank/DDBJ databases">
        <title>Genome assembly of Pristionchus species.</title>
        <authorList>
            <person name="Yoshida K."/>
            <person name="Sommer R.J."/>
        </authorList>
    </citation>
    <scope>NUCLEOTIDE SEQUENCE</scope>
    <source>
        <strain evidence="3">RS0144</strain>
    </source>
</reference>
<feature type="compositionally biased region" description="Basic residues" evidence="1">
    <location>
        <begin position="339"/>
        <end position="352"/>
    </location>
</feature>
<feature type="region of interest" description="Disordered" evidence="1">
    <location>
        <begin position="328"/>
        <end position="420"/>
    </location>
</feature>
<feature type="transmembrane region" description="Helical" evidence="2">
    <location>
        <begin position="731"/>
        <end position="758"/>
    </location>
</feature>
<organism evidence="3 4">
    <name type="scientific">Pristionchus entomophagus</name>
    <dbReference type="NCBI Taxonomy" id="358040"/>
    <lineage>
        <taxon>Eukaryota</taxon>
        <taxon>Metazoa</taxon>
        <taxon>Ecdysozoa</taxon>
        <taxon>Nematoda</taxon>
        <taxon>Chromadorea</taxon>
        <taxon>Rhabditida</taxon>
        <taxon>Rhabditina</taxon>
        <taxon>Diplogasteromorpha</taxon>
        <taxon>Diplogasteroidea</taxon>
        <taxon>Neodiplogasteridae</taxon>
        <taxon>Pristionchus</taxon>
    </lineage>
</organism>
<evidence type="ECO:0000313" key="4">
    <source>
        <dbReference type="Proteomes" id="UP001432027"/>
    </source>
</evidence>
<feature type="region of interest" description="Disordered" evidence="1">
    <location>
        <begin position="672"/>
        <end position="708"/>
    </location>
</feature>
<feature type="region of interest" description="Disordered" evidence="1">
    <location>
        <begin position="25"/>
        <end position="51"/>
    </location>
</feature>
<keyword evidence="4" id="KW-1185">Reference proteome</keyword>
<feature type="compositionally biased region" description="Polar residues" evidence="1">
    <location>
        <begin position="498"/>
        <end position="514"/>
    </location>
</feature>
<dbReference type="AlphaFoldDB" id="A0AAV5UA00"/>
<evidence type="ECO:0000313" key="3">
    <source>
        <dbReference type="EMBL" id="GMT03291.1"/>
    </source>
</evidence>
<sequence>RRREEEERRKREVEERELRKIKDQLESQRRAQEEAEKRIRDHHQSEIAKRAKEEEERLLLIKIETERREKHRLEQLTLEEKARREVDERARRLSEERREVEAERRRLEDERRRLEGRKVEELKKIEEERLSLDEQRRLLTHEKSQTETERKKIEEEMREAEKRRKEDEETRRRREIERKAREEDKRKRLENERRREREEEERKMKSMEEKNITITYEKTIERTRTEEVDERIIDYAPTSPTAYMTRTYLNGDGPRQVTVIEEGGHHHHRHEGESPIGDAPIVRFVFDESTRSYIHHLVEPTAHHRDRSPGRNEPAGVRILSRTETLIDDPFDGDVDPRFRRHSPGRVGHHRMSSPTGEERYQHVRGPTDLRSPGVAMTPADGLSSPEMVRRAEALRRTNQDVQRDSYPSGRESRKRERTQYENLPMDDAGNAYIIPDRMRHSKSPIIMRVKMSPKENSSPHQSAVAPPLPPIQREQAIPVQSTPAAEYSPPPLYQRTPPANASLPQRRGQTPSTVHFGPVVGAGAKPVTAGNGAPRDQYTAIQRPSHPPPTPAHRSSLKGTPIAPVLTPPPQAQSPSHVPPAYIRPPRQLGDDDVLSPAGKAPVYGIDRPGQLLPPVPIHKHPQQPQQQQLAPLARAEDTYGGRKPAGMSAEEEREYLLRLRPLDEYNRIPGEAEKGYRPQDATWSSKPHPVETSTPENEKRKKEKPKKKKEPIFILFDRHRTRPLQCWDWVLPICCFCIAPIILILIVIGIILTYALN</sequence>
<keyword evidence="2" id="KW-1133">Transmembrane helix</keyword>
<feature type="region of interest" description="Disordered" evidence="1">
    <location>
        <begin position="481"/>
        <end position="592"/>
    </location>
</feature>
<dbReference type="Proteomes" id="UP001432027">
    <property type="component" value="Unassembled WGS sequence"/>
</dbReference>
<feature type="non-terminal residue" evidence="3">
    <location>
        <position position="1"/>
    </location>
</feature>
<keyword evidence="2" id="KW-0812">Transmembrane</keyword>
<protein>
    <submittedName>
        <fullName evidence="3">Uncharacterized protein</fullName>
    </submittedName>
</protein>
<name>A0AAV5UA00_9BILA</name>
<comment type="caution">
    <text evidence="3">The sequence shown here is derived from an EMBL/GenBank/DDBJ whole genome shotgun (WGS) entry which is preliminary data.</text>
</comment>
<evidence type="ECO:0000256" key="1">
    <source>
        <dbReference type="SAM" id="MobiDB-lite"/>
    </source>
</evidence>
<feature type="compositionally biased region" description="Basic and acidic residues" evidence="1">
    <location>
        <begin position="357"/>
        <end position="368"/>
    </location>
</feature>
<gene>
    <name evidence="3" type="ORF">PENTCL1PPCAC_25465</name>
</gene>
<feature type="compositionally biased region" description="Basic and acidic residues" evidence="1">
    <location>
        <begin position="388"/>
        <end position="404"/>
    </location>
</feature>
<dbReference type="PANTHER" id="PTHR48134">
    <property type="entry name" value="GLYCOPROTEIN 96-92-RELATED-RELATED"/>
    <property type="match status" value="1"/>
</dbReference>
<keyword evidence="2" id="KW-0472">Membrane</keyword>
<proteinExistence type="predicted"/>
<dbReference type="EMBL" id="BTSX01000006">
    <property type="protein sequence ID" value="GMT03291.1"/>
    <property type="molecule type" value="Genomic_DNA"/>
</dbReference>
<feature type="compositionally biased region" description="Basic and acidic residues" evidence="1">
    <location>
        <begin position="411"/>
        <end position="420"/>
    </location>
</feature>
<evidence type="ECO:0000256" key="2">
    <source>
        <dbReference type="SAM" id="Phobius"/>
    </source>
</evidence>